<evidence type="ECO:0000313" key="2">
    <source>
        <dbReference type="Proteomes" id="UP000670527"/>
    </source>
</evidence>
<dbReference type="PROSITE" id="PS51257">
    <property type="entry name" value="PROKAR_LIPOPROTEIN"/>
    <property type="match status" value="1"/>
</dbReference>
<dbReference type="EMBL" id="JAGETX010000004">
    <property type="protein sequence ID" value="MBO3270741.1"/>
    <property type="molecule type" value="Genomic_DNA"/>
</dbReference>
<dbReference type="RefSeq" id="WP_208307259.1">
    <property type="nucleotide sequence ID" value="NZ_JAGETX010000004.1"/>
</dbReference>
<proteinExistence type="predicted"/>
<protein>
    <recommendedName>
        <fullName evidence="3">Lipoprotein</fullName>
    </recommendedName>
</protein>
<reference evidence="1 2" key="1">
    <citation type="submission" date="2021-03" db="EMBL/GenBank/DDBJ databases">
        <authorList>
            <person name="Kim M.K."/>
        </authorList>
    </citation>
    <scope>NUCLEOTIDE SEQUENCE [LARGE SCALE GENOMIC DNA]</scope>
    <source>
        <strain evidence="1 2">BT507</strain>
    </source>
</reference>
<gene>
    <name evidence="1" type="ORF">J4D97_08785</name>
</gene>
<name>A0ABS3TAQ8_9BACT</name>
<dbReference type="Proteomes" id="UP000670527">
    <property type="component" value="Unassembled WGS sequence"/>
</dbReference>
<evidence type="ECO:0000313" key="1">
    <source>
        <dbReference type="EMBL" id="MBO3270741.1"/>
    </source>
</evidence>
<evidence type="ECO:0008006" key="3">
    <source>
        <dbReference type="Google" id="ProtNLM"/>
    </source>
</evidence>
<comment type="caution">
    <text evidence="1">The sequence shown here is derived from an EMBL/GenBank/DDBJ whole genome shotgun (WGS) entry which is preliminary data.</text>
</comment>
<accession>A0ABS3TAQ8</accession>
<keyword evidence="2" id="KW-1185">Reference proteome</keyword>
<sequence length="148" mass="16629">MKNTLLFSLLLATLGACQKEEEEMVPSTAYPQTWQLVKSTSSWTNTVQTGAALPWQETYVFQADSTFIKTRQQEGKRAVAHGTFSVRTSASGPYTILTYNAANDLMGTCTPTEFKEYLVFKPNDVLVNTWEACDGPRLEYQQVAQQDR</sequence>
<organism evidence="1 2">
    <name type="scientific">Hymenobacter defluvii</name>
    <dbReference type="NCBI Taxonomy" id="2054411"/>
    <lineage>
        <taxon>Bacteria</taxon>
        <taxon>Pseudomonadati</taxon>
        <taxon>Bacteroidota</taxon>
        <taxon>Cytophagia</taxon>
        <taxon>Cytophagales</taxon>
        <taxon>Hymenobacteraceae</taxon>
        <taxon>Hymenobacter</taxon>
    </lineage>
</organism>